<sequence>MATQKKKTAGRKKTSTRSKKKKSASFRLEITGAVLIAIGIIGILQLGFVGRGFFALAEMFVGLLSYVLLAGSIVLGGYMVIRRKMPHLFSKRLVGVYLIVLGFLTYIHMYFIIHNLGANAPVVSSTWKLVLENLFRPNQVGFVGAGMIGAAITSVTYFLLDRLGTNIIAILLIIYGFSLVSGISVRQFFSKITEFVRYLFSKGKAAKEKGKEVKAKRDKKKAEKLVEVEADEVIEVSQPIDASKEEKTPPIISNFSSKVEQEKAPLEEKTESDVKEKDLEMFQQESFENEIYQLPSVDILEPAKVTDQSKEYDQIKVNAKKLEDTFESFGVKAKITQVHLGPAVTKYEVQPSVGVKVSKIVSLSDDIALALAAKDIRIEAPIPGKSAIGIEVANQNVAMVSLREVLENNPKNNPDEKLQIALGRDISGEAMMASLDKMPHLLVAGATGSGKSVCINGIITSILLRAKPHEVKMMMIDPKMVELNVYNGIPHLLAPVVTNPKKAAQALQKVVAEMERRYDLFSHTGTRNMQGYNDYVKKHNELNEEKQPELPFIVVIVDELADLMMVASNDVEDAITRLAQMARAAGIHLIIATQRPSVDVITGVIKANIPSRIAFAVSSSIDSRTILDMGGAEKLLGRGDMLLLPVGSSKPTRIQGAFLSDKEVEDVVNYVISQQKAQYNEEMIPDDIPEVEGEVTDELYHEAVELVVEMQTASVSMLQRKFRIGYNRAARLIDEMEQRGVVGPHEGSKPRRVNVELPPDIE</sequence>
<feature type="transmembrane region" description="Helical" evidence="9">
    <location>
        <begin position="167"/>
        <end position="189"/>
    </location>
</feature>
<dbReference type="InterPro" id="IPR018541">
    <property type="entry name" value="Ftsk_gamma"/>
</dbReference>
<feature type="transmembrane region" description="Helical" evidence="9">
    <location>
        <begin position="60"/>
        <end position="81"/>
    </location>
</feature>
<dbReference type="AlphaFoldDB" id="A0AB73H7A4"/>
<feature type="region of interest" description="Disordered" evidence="8">
    <location>
        <begin position="741"/>
        <end position="762"/>
    </location>
</feature>
<dbReference type="Proteomes" id="UP000552309">
    <property type="component" value="Unassembled WGS sequence"/>
</dbReference>
<dbReference type="Pfam" id="PF01580">
    <property type="entry name" value="FtsK_SpoIIIE"/>
    <property type="match status" value="1"/>
</dbReference>
<dbReference type="InterPro" id="IPR050206">
    <property type="entry name" value="FtsK/SpoIIIE/SftA"/>
</dbReference>
<dbReference type="InterPro" id="IPR036390">
    <property type="entry name" value="WH_DNA-bd_sf"/>
</dbReference>
<dbReference type="RefSeq" id="WP_010991527.1">
    <property type="nucleotide sequence ID" value="NZ_CP084086.1"/>
</dbReference>
<dbReference type="PANTHER" id="PTHR22683">
    <property type="entry name" value="SPORULATION PROTEIN RELATED"/>
    <property type="match status" value="1"/>
</dbReference>
<comment type="subcellular location">
    <subcellularLocation>
        <location evidence="1">Membrane</location>
        <topology evidence="1">Multi-pass membrane protein</topology>
    </subcellularLocation>
</comment>
<organism evidence="11 12">
    <name type="scientific">Listeria innocua</name>
    <dbReference type="NCBI Taxonomy" id="1642"/>
    <lineage>
        <taxon>Bacteria</taxon>
        <taxon>Bacillati</taxon>
        <taxon>Bacillota</taxon>
        <taxon>Bacilli</taxon>
        <taxon>Bacillales</taxon>
        <taxon>Listeriaceae</taxon>
        <taxon>Listeria</taxon>
    </lineage>
</organism>
<evidence type="ECO:0000259" key="10">
    <source>
        <dbReference type="PROSITE" id="PS50901"/>
    </source>
</evidence>
<dbReference type="SUPFAM" id="SSF52540">
    <property type="entry name" value="P-loop containing nucleoside triphosphate hydrolases"/>
    <property type="match status" value="1"/>
</dbReference>
<keyword evidence="5 7" id="KW-0067">ATP-binding</keyword>
<evidence type="ECO:0000256" key="5">
    <source>
        <dbReference type="ARBA" id="ARBA00022840"/>
    </source>
</evidence>
<evidence type="ECO:0000256" key="1">
    <source>
        <dbReference type="ARBA" id="ARBA00004141"/>
    </source>
</evidence>
<dbReference type="SMR" id="A0AB73H7A4"/>
<dbReference type="InterPro" id="IPR003593">
    <property type="entry name" value="AAA+_ATPase"/>
</dbReference>
<dbReference type="InterPro" id="IPR041027">
    <property type="entry name" value="FtsK_alpha"/>
</dbReference>
<feature type="transmembrane region" description="Helical" evidence="9">
    <location>
        <begin position="26"/>
        <end position="48"/>
    </location>
</feature>
<evidence type="ECO:0000313" key="12">
    <source>
        <dbReference type="Proteomes" id="UP000552309"/>
    </source>
</evidence>
<dbReference type="EMBL" id="JAARXV010000001">
    <property type="protein sequence ID" value="MBC2141031.1"/>
    <property type="molecule type" value="Genomic_DNA"/>
</dbReference>
<keyword evidence="4" id="KW-0159">Chromosome partition</keyword>
<evidence type="ECO:0000256" key="7">
    <source>
        <dbReference type="PROSITE-ProRule" id="PRU00289"/>
    </source>
</evidence>
<proteinExistence type="inferred from homology"/>
<feature type="region of interest" description="Disordered" evidence="8">
    <location>
        <begin position="1"/>
        <end position="20"/>
    </location>
</feature>
<feature type="transmembrane region" description="Helical" evidence="9">
    <location>
        <begin position="93"/>
        <end position="113"/>
    </location>
</feature>
<dbReference type="SMART" id="SM00843">
    <property type="entry name" value="Ftsk_gamma"/>
    <property type="match status" value="1"/>
</dbReference>
<dbReference type="SUPFAM" id="SSF46785">
    <property type="entry name" value="Winged helix' DNA-binding domain"/>
    <property type="match status" value="1"/>
</dbReference>
<accession>A0AB73H7A4</accession>
<dbReference type="Gene3D" id="1.10.10.10">
    <property type="entry name" value="Winged helix-like DNA-binding domain superfamily/Winged helix DNA-binding domain"/>
    <property type="match status" value="1"/>
</dbReference>
<evidence type="ECO:0000256" key="6">
    <source>
        <dbReference type="ARBA" id="ARBA00023125"/>
    </source>
</evidence>
<evidence type="ECO:0000256" key="9">
    <source>
        <dbReference type="SAM" id="Phobius"/>
    </source>
</evidence>
<evidence type="ECO:0000256" key="4">
    <source>
        <dbReference type="ARBA" id="ARBA00022829"/>
    </source>
</evidence>
<name>A0AB73H7A4_LISIO</name>
<feature type="binding site" evidence="7">
    <location>
        <begin position="445"/>
        <end position="452"/>
    </location>
    <ligand>
        <name>ATP</name>
        <dbReference type="ChEBI" id="CHEBI:30616"/>
    </ligand>
</feature>
<dbReference type="CDD" id="cd01127">
    <property type="entry name" value="TrwB_TraG_TraD_VirD4"/>
    <property type="match status" value="1"/>
</dbReference>
<comment type="similarity">
    <text evidence="2">Belongs to the FtsK/SpoIIIE/SftA family.</text>
</comment>
<reference evidence="11 12" key="1">
    <citation type="submission" date="2020-03" db="EMBL/GenBank/DDBJ databases">
        <title>Soil Listeria distribution.</title>
        <authorList>
            <person name="Liao J."/>
            <person name="Wiedmann M."/>
        </authorList>
    </citation>
    <scope>NUCLEOTIDE SEQUENCE [LARGE SCALE GENOMIC DNA]</scope>
    <source>
        <strain evidence="11 12">FSL L7-0297</strain>
    </source>
</reference>
<protein>
    <submittedName>
        <fullName evidence="11">DNA translocase FtsK</fullName>
    </submittedName>
</protein>
<keyword evidence="9" id="KW-1133">Transmembrane helix</keyword>
<keyword evidence="6" id="KW-0238">DNA-binding</keyword>
<dbReference type="InterPro" id="IPR002543">
    <property type="entry name" value="FtsK_dom"/>
</dbReference>
<evidence type="ECO:0000256" key="3">
    <source>
        <dbReference type="ARBA" id="ARBA00022741"/>
    </source>
</evidence>
<dbReference type="GO" id="GO:0005524">
    <property type="term" value="F:ATP binding"/>
    <property type="evidence" value="ECO:0007669"/>
    <property type="project" value="UniProtKB-UniRule"/>
</dbReference>
<dbReference type="Pfam" id="PF17854">
    <property type="entry name" value="FtsK_alpha"/>
    <property type="match status" value="1"/>
</dbReference>
<dbReference type="Gene3D" id="3.40.50.300">
    <property type="entry name" value="P-loop containing nucleotide triphosphate hydrolases"/>
    <property type="match status" value="1"/>
</dbReference>
<evidence type="ECO:0000256" key="2">
    <source>
        <dbReference type="ARBA" id="ARBA00006474"/>
    </source>
</evidence>
<dbReference type="PROSITE" id="PS50901">
    <property type="entry name" value="FTSK"/>
    <property type="match status" value="1"/>
</dbReference>
<dbReference type="Pfam" id="PF09397">
    <property type="entry name" value="FtsK_gamma"/>
    <property type="match status" value="1"/>
</dbReference>
<gene>
    <name evidence="11" type="ORF">HCA89_01805</name>
</gene>
<keyword evidence="3 7" id="KW-0547">Nucleotide-binding</keyword>
<feature type="domain" description="FtsK" evidence="10">
    <location>
        <begin position="428"/>
        <end position="624"/>
    </location>
</feature>
<dbReference type="SMART" id="SM00382">
    <property type="entry name" value="AAA"/>
    <property type="match status" value="1"/>
</dbReference>
<keyword evidence="9" id="KW-0472">Membrane</keyword>
<dbReference type="GO" id="GO:0003677">
    <property type="term" value="F:DNA binding"/>
    <property type="evidence" value="ECO:0007669"/>
    <property type="project" value="UniProtKB-KW"/>
</dbReference>
<keyword evidence="9" id="KW-0812">Transmembrane</keyword>
<dbReference type="GO" id="GO:0007059">
    <property type="term" value="P:chromosome segregation"/>
    <property type="evidence" value="ECO:0007669"/>
    <property type="project" value="UniProtKB-KW"/>
</dbReference>
<evidence type="ECO:0000313" key="11">
    <source>
        <dbReference type="EMBL" id="MBC2141031.1"/>
    </source>
</evidence>
<dbReference type="InterPro" id="IPR036388">
    <property type="entry name" value="WH-like_DNA-bd_sf"/>
</dbReference>
<dbReference type="PANTHER" id="PTHR22683:SF41">
    <property type="entry name" value="DNA TRANSLOCASE FTSK"/>
    <property type="match status" value="1"/>
</dbReference>
<comment type="caution">
    <text evidence="11">The sequence shown here is derived from an EMBL/GenBank/DDBJ whole genome shotgun (WGS) entry which is preliminary data.</text>
</comment>
<dbReference type="Gene3D" id="3.30.980.40">
    <property type="match status" value="1"/>
</dbReference>
<dbReference type="InterPro" id="IPR027417">
    <property type="entry name" value="P-loop_NTPase"/>
</dbReference>
<evidence type="ECO:0000256" key="8">
    <source>
        <dbReference type="SAM" id="MobiDB-lite"/>
    </source>
</evidence>
<dbReference type="GO" id="GO:0016020">
    <property type="term" value="C:membrane"/>
    <property type="evidence" value="ECO:0007669"/>
    <property type="project" value="UniProtKB-SubCell"/>
</dbReference>
<feature type="transmembrane region" description="Helical" evidence="9">
    <location>
        <begin position="140"/>
        <end position="160"/>
    </location>
</feature>
<dbReference type="GeneID" id="93234804"/>